<dbReference type="PROSITE" id="PS50088">
    <property type="entry name" value="ANK_REPEAT"/>
    <property type="match status" value="1"/>
</dbReference>
<protein>
    <submittedName>
        <fullName evidence="2">Uncharacterized protein</fullName>
    </submittedName>
</protein>
<dbReference type="SMART" id="SM00248">
    <property type="entry name" value="ANK"/>
    <property type="match status" value="2"/>
</dbReference>
<name>C0NHU5_AJECG</name>
<evidence type="ECO:0000313" key="2">
    <source>
        <dbReference type="EMBL" id="EEH09380.1"/>
    </source>
</evidence>
<dbReference type="InParanoid" id="C0NHU5"/>
<gene>
    <name evidence="2" type="ORF">HCBG_02917</name>
</gene>
<keyword evidence="1" id="KW-0040">ANK repeat</keyword>
<dbReference type="Gene3D" id="1.25.40.20">
    <property type="entry name" value="Ankyrin repeat-containing domain"/>
    <property type="match status" value="1"/>
</dbReference>
<dbReference type="InterPro" id="IPR036770">
    <property type="entry name" value="Ankyrin_rpt-contain_sf"/>
</dbReference>
<evidence type="ECO:0000256" key="1">
    <source>
        <dbReference type="PROSITE-ProRule" id="PRU00023"/>
    </source>
</evidence>
<dbReference type="EMBL" id="GG663365">
    <property type="protein sequence ID" value="EEH09380.1"/>
    <property type="molecule type" value="Genomic_DNA"/>
</dbReference>
<dbReference type="Pfam" id="PF12796">
    <property type="entry name" value="Ank_2"/>
    <property type="match status" value="1"/>
</dbReference>
<sequence>MEYVLRVHTPFREENDSLLLLLLEQGAGIDSTFATGATPLWVAVNQPNTHLSQRWIANGADVYFANDAGNTILHVAATGYNEEVIRSLLVKGTNVHLKHVVGSNV</sequence>
<reference evidence="2" key="1">
    <citation type="submission" date="2009-02" db="EMBL/GenBank/DDBJ databases">
        <title>The Genome Sequence of Ajellomyces capsulatus strain G186AR.</title>
        <authorList>
            <consortium name="The Broad Institute Genome Sequencing Platform"/>
            <person name="Champion M."/>
            <person name="Cuomo C."/>
            <person name="Ma L.-J."/>
            <person name="Henn M.R."/>
            <person name="Sil A."/>
            <person name="Goldman B."/>
            <person name="Young S.K."/>
            <person name="Kodira C.D."/>
            <person name="Zeng Q."/>
            <person name="Koehrsen M."/>
            <person name="Alvarado L."/>
            <person name="Berlin A."/>
            <person name="Borenstein D."/>
            <person name="Chen Z."/>
            <person name="Engels R."/>
            <person name="Freedman E."/>
            <person name="Gellesch M."/>
            <person name="Goldberg J."/>
            <person name="Griggs A."/>
            <person name="Gujja S."/>
            <person name="Heiman D."/>
            <person name="Hepburn T."/>
            <person name="Howarth C."/>
            <person name="Jen D."/>
            <person name="Larson L."/>
            <person name="Lewis B."/>
            <person name="Mehta T."/>
            <person name="Park D."/>
            <person name="Pearson M."/>
            <person name="Roberts A."/>
            <person name="Saif S."/>
            <person name="Shea T."/>
            <person name="Shenoy N."/>
            <person name="Sisk P."/>
            <person name="Stolte C."/>
            <person name="Sykes S."/>
            <person name="Walk T."/>
            <person name="White J."/>
            <person name="Yandava C."/>
            <person name="Klein B."/>
            <person name="McEwen J.G."/>
            <person name="Puccia R."/>
            <person name="Goldman G.H."/>
            <person name="Felipe M.S."/>
            <person name="Nino-Vega G."/>
            <person name="San-Blas G."/>
            <person name="Taylor J."/>
            <person name="Mendoza L."/>
            <person name="Galagan J."/>
            <person name="Nusbaum C."/>
            <person name="Birren B."/>
        </authorList>
    </citation>
    <scope>NUCLEOTIDE SEQUENCE</scope>
    <source>
        <strain evidence="2">G186AR</strain>
    </source>
</reference>
<feature type="repeat" description="ANK" evidence="1">
    <location>
        <begin position="68"/>
        <end position="100"/>
    </location>
</feature>
<dbReference type="GeneID" id="69035933"/>
<evidence type="ECO:0000313" key="3">
    <source>
        <dbReference type="Proteomes" id="UP000001631"/>
    </source>
</evidence>
<proteinExistence type="predicted"/>
<dbReference type="STRING" id="447093.C0NHU5"/>
<dbReference type="PROSITE" id="PS50297">
    <property type="entry name" value="ANK_REP_REGION"/>
    <property type="match status" value="1"/>
</dbReference>
<organism evidence="2 3">
    <name type="scientific">Ajellomyces capsulatus (strain G186AR / H82 / ATCC MYA-2454 / RMSCC 2432)</name>
    <name type="common">Darling's disease fungus</name>
    <name type="synonym">Histoplasma capsulatum</name>
    <dbReference type="NCBI Taxonomy" id="447093"/>
    <lineage>
        <taxon>Eukaryota</taxon>
        <taxon>Fungi</taxon>
        <taxon>Dikarya</taxon>
        <taxon>Ascomycota</taxon>
        <taxon>Pezizomycotina</taxon>
        <taxon>Eurotiomycetes</taxon>
        <taxon>Eurotiomycetidae</taxon>
        <taxon>Onygenales</taxon>
        <taxon>Ajellomycetaceae</taxon>
        <taxon>Histoplasma</taxon>
    </lineage>
</organism>
<accession>C0NHU5</accession>
<dbReference type="HOGENOM" id="CLU_2235799_0_0_1"/>
<keyword evidence="3" id="KW-1185">Reference proteome</keyword>
<dbReference type="AlphaFoldDB" id="C0NHU5"/>
<dbReference type="SUPFAM" id="SSF48403">
    <property type="entry name" value="Ankyrin repeat"/>
    <property type="match status" value="1"/>
</dbReference>
<dbReference type="RefSeq" id="XP_045289861.1">
    <property type="nucleotide sequence ID" value="XM_045429966.1"/>
</dbReference>
<dbReference type="InterPro" id="IPR002110">
    <property type="entry name" value="Ankyrin_rpt"/>
</dbReference>
<dbReference type="Proteomes" id="UP000001631">
    <property type="component" value="Unassembled WGS sequence"/>
</dbReference>